<accession>A0A1S7UAY1</accession>
<name>A0A1S7UAY1_9HYPH</name>
<reference evidence="1" key="1">
    <citation type="submission" date="2016-01" db="EMBL/GenBank/DDBJ databases">
        <authorList>
            <person name="Regsiter A."/>
            <person name="william w."/>
        </authorList>
    </citation>
    <scope>NUCLEOTIDE SEQUENCE</scope>
    <source>
        <strain evidence="1">NCPPB 1641</strain>
    </source>
</reference>
<comment type="caution">
    <text evidence="1">The sequence shown here is derived from an EMBL/GenBank/DDBJ whole genome shotgun (WGS) entry which is preliminary data.</text>
</comment>
<dbReference type="AlphaFoldDB" id="A0A1S7UAY1"/>
<keyword evidence="2" id="KW-1185">Reference proteome</keyword>
<gene>
    <name evidence="1" type="ORF">AGR7A_pAt30101</name>
</gene>
<protein>
    <submittedName>
        <fullName evidence="1">Uncharacterized protein</fullName>
    </submittedName>
</protein>
<dbReference type="EMBL" id="FCNP01000050">
    <property type="protein sequence ID" value="CVI64053.1"/>
    <property type="molecule type" value="Genomic_DNA"/>
</dbReference>
<sequence>MSGQHVIKSTTPSKRKIANGGIKCTTLFTASIILTASAAASKTTKPTRRTSLRAR</sequence>
<organism evidence="1 2">
    <name type="scientific">Agrobacterium deltaense NCPPB 1641</name>
    <dbReference type="NCBI Taxonomy" id="1183425"/>
    <lineage>
        <taxon>Bacteria</taxon>
        <taxon>Pseudomonadati</taxon>
        <taxon>Pseudomonadota</taxon>
        <taxon>Alphaproteobacteria</taxon>
        <taxon>Hyphomicrobiales</taxon>
        <taxon>Rhizobiaceae</taxon>
        <taxon>Rhizobium/Agrobacterium group</taxon>
        <taxon>Agrobacterium</taxon>
    </lineage>
</organism>
<dbReference type="Proteomes" id="UP000192140">
    <property type="component" value="Unassembled WGS sequence"/>
</dbReference>
<proteinExistence type="predicted"/>
<evidence type="ECO:0000313" key="1">
    <source>
        <dbReference type="EMBL" id="CVI64053.1"/>
    </source>
</evidence>
<evidence type="ECO:0000313" key="2">
    <source>
        <dbReference type="Proteomes" id="UP000192140"/>
    </source>
</evidence>